<keyword evidence="2" id="KW-1133">Transmembrane helix</keyword>
<dbReference type="RefSeq" id="WP_379274613.1">
    <property type="nucleotide sequence ID" value="NZ_JBHUGT010000029.1"/>
</dbReference>
<feature type="transmembrane region" description="Helical" evidence="2">
    <location>
        <begin position="12"/>
        <end position="28"/>
    </location>
</feature>
<dbReference type="Proteomes" id="UP001597493">
    <property type="component" value="Unassembled WGS sequence"/>
</dbReference>
<feature type="transmembrane region" description="Helical" evidence="2">
    <location>
        <begin position="34"/>
        <end position="52"/>
    </location>
</feature>
<dbReference type="Pfam" id="PF09581">
    <property type="entry name" value="Spore_III_AF"/>
    <property type="match status" value="1"/>
</dbReference>
<feature type="region of interest" description="Disordered" evidence="1">
    <location>
        <begin position="191"/>
        <end position="220"/>
    </location>
</feature>
<keyword evidence="2" id="KW-0472">Membrane</keyword>
<keyword evidence="4" id="KW-1185">Reference proteome</keyword>
<protein>
    <submittedName>
        <fullName evidence="3">Stage III sporulation protein AF</fullName>
    </submittedName>
</protein>
<dbReference type="InterPro" id="IPR014245">
    <property type="entry name" value="Spore_III_AF"/>
</dbReference>
<proteinExistence type="predicted"/>
<evidence type="ECO:0000313" key="3">
    <source>
        <dbReference type="EMBL" id="MFD2661576.1"/>
    </source>
</evidence>
<evidence type="ECO:0000256" key="2">
    <source>
        <dbReference type="SAM" id="Phobius"/>
    </source>
</evidence>
<name>A0ABW5QYR4_9BACL</name>
<comment type="caution">
    <text evidence="3">The sequence shown here is derived from an EMBL/GenBank/DDBJ whole genome shotgun (WGS) entry which is preliminary data.</text>
</comment>
<reference evidence="4" key="1">
    <citation type="journal article" date="2019" name="Int. J. Syst. Evol. Microbiol.">
        <title>The Global Catalogue of Microorganisms (GCM) 10K type strain sequencing project: providing services to taxonomists for standard genome sequencing and annotation.</title>
        <authorList>
            <consortium name="The Broad Institute Genomics Platform"/>
            <consortium name="The Broad Institute Genome Sequencing Center for Infectious Disease"/>
            <person name="Wu L."/>
            <person name="Ma J."/>
        </authorList>
    </citation>
    <scope>NUCLEOTIDE SEQUENCE [LARGE SCALE GENOMIC DNA]</scope>
    <source>
        <strain evidence="4">TISTR 1827</strain>
    </source>
</reference>
<dbReference type="EMBL" id="JBHUMY010000016">
    <property type="protein sequence ID" value="MFD2661576.1"/>
    <property type="molecule type" value="Genomic_DNA"/>
</dbReference>
<sequence>MMDWLSDWLRNIIAVILLAVFVELLLPSKAMQRYARLVVGLFVLLTILTPLLKMIQGDFEQRLMNGFSSWSDGVSARELKMPTLEDIRREADDLSRQRAADAGNLTERVLERQIEALIEREADAEVLDVEAVLTGGEASEAGPAEAGAATGDAAVERIIVTLGALSRKASAEDRTEVQPVSVNVNVTPVEEVNASGGGSAQTDGHNGGEAKPDESAKAWTAVPPALSEQVRKLLQEAWGIDPALVAVRQPANESAKP</sequence>
<organism evidence="3 4">
    <name type="scientific">Paenibacillus thailandensis</name>
    <dbReference type="NCBI Taxonomy" id="393250"/>
    <lineage>
        <taxon>Bacteria</taxon>
        <taxon>Bacillati</taxon>
        <taxon>Bacillota</taxon>
        <taxon>Bacilli</taxon>
        <taxon>Bacillales</taxon>
        <taxon>Paenibacillaceae</taxon>
        <taxon>Paenibacillus</taxon>
    </lineage>
</organism>
<gene>
    <name evidence="3" type="primary">spoIIIAF</name>
    <name evidence="3" type="ORF">ACFSW5_15085</name>
</gene>
<feature type="compositionally biased region" description="Basic and acidic residues" evidence="1">
    <location>
        <begin position="206"/>
        <end position="216"/>
    </location>
</feature>
<accession>A0ABW5QYR4</accession>
<dbReference type="NCBIfam" id="TIGR02896">
    <property type="entry name" value="spore_III_AF"/>
    <property type="match status" value="1"/>
</dbReference>
<evidence type="ECO:0000256" key="1">
    <source>
        <dbReference type="SAM" id="MobiDB-lite"/>
    </source>
</evidence>
<keyword evidence="2" id="KW-0812">Transmembrane</keyword>
<evidence type="ECO:0000313" key="4">
    <source>
        <dbReference type="Proteomes" id="UP001597493"/>
    </source>
</evidence>